<evidence type="ECO:0000256" key="2">
    <source>
        <dbReference type="ARBA" id="ARBA00006610"/>
    </source>
</evidence>
<dbReference type="InterPro" id="IPR025609">
    <property type="entry name" value="Lsm14-like_N"/>
</dbReference>
<dbReference type="InterPro" id="IPR019050">
    <property type="entry name" value="FDF_dom"/>
</dbReference>
<dbReference type="STRING" id="90262.A0A1X2IY29"/>
<dbReference type="PANTHER" id="PTHR13612:SF0">
    <property type="entry name" value="ENHANCER OF MRNA-DECAPPING PROTEIN 3"/>
    <property type="match status" value="1"/>
</dbReference>
<evidence type="ECO:0000256" key="5">
    <source>
        <dbReference type="SAM" id="MobiDB-lite"/>
    </source>
</evidence>
<gene>
    <name evidence="8" type="ORF">BCR42DRAFT_402388</name>
</gene>
<comment type="similarity">
    <text evidence="2">Belongs to the EDC3 family.</text>
</comment>
<feature type="domain" description="YjeF N-terminal" evidence="6">
    <location>
        <begin position="346"/>
        <end position="565"/>
    </location>
</feature>
<reference evidence="8 9" key="1">
    <citation type="submission" date="2016-07" db="EMBL/GenBank/DDBJ databases">
        <title>Pervasive Adenine N6-methylation of Active Genes in Fungi.</title>
        <authorList>
            <consortium name="DOE Joint Genome Institute"/>
            <person name="Mondo S.J."/>
            <person name="Dannebaum R.O."/>
            <person name="Kuo R.C."/>
            <person name="Labutti K."/>
            <person name="Haridas S."/>
            <person name="Kuo A."/>
            <person name="Salamov A."/>
            <person name="Ahrendt S.R."/>
            <person name="Lipzen A."/>
            <person name="Sullivan W."/>
            <person name="Andreopoulos W.B."/>
            <person name="Clum A."/>
            <person name="Lindquist E."/>
            <person name="Daum C."/>
            <person name="Ramamoorthy G.K."/>
            <person name="Gryganskyi A."/>
            <person name="Culley D."/>
            <person name="Magnuson J.K."/>
            <person name="James T.Y."/>
            <person name="O'Malley M.A."/>
            <person name="Stajich J.E."/>
            <person name="Spatafora J.W."/>
            <person name="Visel A."/>
            <person name="Grigoriev I.V."/>
        </authorList>
    </citation>
    <scope>NUCLEOTIDE SEQUENCE [LARGE SCALE GENOMIC DNA]</scope>
    <source>
        <strain evidence="8 9">NRRL 1336</strain>
    </source>
</reference>
<feature type="domain" description="DFDF" evidence="7">
    <location>
        <begin position="206"/>
        <end position="242"/>
    </location>
</feature>
<dbReference type="SUPFAM" id="SSF64153">
    <property type="entry name" value="YjeF N-terminal domain-like"/>
    <property type="match status" value="1"/>
</dbReference>
<evidence type="ECO:0000259" key="7">
    <source>
        <dbReference type="PROSITE" id="PS51512"/>
    </source>
</evidence>
<dbReference type="InterPro" id="IPR004443">
    <property type="entry name" value="YjeF_N_dom"/>
</dbReference>
<feature type="region of interest" description="Disordered" evidence="5">
    <location>
        <begin position="280"/>
        <end position="316"/>
    </location>
</feature>
<evidence type="ECO:0000313" key="9">
    <source>
        <dbReference type="Proteomes" id="UP000193560"/>
    </source>
</evidence>
<dbReference type="Proteomes" id="UP000193560">
    <property type="component" value="Unassembled WGS sequence"/>
</dbReference>
<dbReference type="Pfam" id="PF09532">
    <property type="entry name" value="FDF"/>
    <property type="match status" value="1"/>
</dbReference>
<dbReference type="InterPro" id="IPR036652">
    <property type="entry name" value="YjeF_N_dom_sf"/>
</dbReference>
<proteinExistence type="inferred from homology"/>
<organism evidence="8 9">
    <name type="scientific">Absidia repens</name>
    <dbReference type="NCBI Taxonomy" id="90262"/>
    <lineage>
        <taxon>Eukaryota</taxon>
        <taxon>Fungi</taxon>
        <taxon>Fungi incertae sedis</taxon>
        <taxon>Mucoromycota</taxon>
        <taxon>Mucoromycotina</taxon>
        <taxon>Mucoromycetes</taxon>
        <taxon>Mucorales</taxon>
        <taxon>Cunninghamellaceae</taxon>
        <taxon>Absidia</taxon>
    </lineage>
</organism>
<dbReference type="Gene3D" id="3.40.50.10260">
    <property type="entry name" value="YjeF N-terminal domain"/>
    <property type="match status" value="1"/>
</dbReference>
<sequence length="587" mass="65392">MAEAFIGFRVSLVLHSSMKLEGTVAHIDPTTQQMTLNDVTLFFPGQPSHRTPIYGVVGTDIADLQILPAPRKTVSPQQPQQTIMTQTMPEATPLSQSISSNINSMLAQEQTDHPIDARSSHLANTISNSTSTRTTVVYSHEDIHISSRPQQQKPPKQHQQTRSHSSEKVNGAVKPVKSVSCTTDRKSKQQHARQHQRQSTETNGWADEDVNGFREEEFDFQANLNMFDKAKVFAEIQEIDETASENLLVTLNRLPRKVLARMEPPKRKINLLPSENVLDAAPNRMTREEEDDGCGNESDNESEQSGNYDIQHQQHRRMDPLTLKKSVTIVTANDSTPCPVVSPLQMAHAEHECVSVIGLNEDQMVENGSRGVFQIASKILNDEKQTYDNDRPLILVLSGSCKNGAYGLATARRLLNYGHRVVVCMVAVESTTCLAADRQTTLFERIGGLIIYGIKGLIQIRQPDLVIDAMLGSQTKLVDLQDERSSYLSICDMIEWVNNSNKAPVLSIDFPSGVDASTGQHHHPIHYIQPQWTVCLGAPKTGCISPKITGELFMVDLGYPRLCWKKVGLKKFVIPWGANFIVDLKYL</sequence>
<dbReference type="Pfam" id="PF03853">
    <property type="entry name" value="YjeF_N"/>
    <property type="match status" value="1"/>
</dbReference>
<dbReference type="AlphaFoldDB" id="A0A1X2IY29"/>
<evidence type="ECO:0000256" key="3">
    <source>
        <dbReference type="ARBA" id="ARBA00015797"/>
    </source>
</evidence>
<evidence type="ECO:0000259" key="6">
    <source>
        <dbReference type="PROSITE" id="PS51385"/>
    </source>
</evidence>
<keyword evidence="9" id="KW-1185">Reference proteome</keyword>
<dbReference type="SMART" id="SM01271">
    <property type="entry name" value="LSM14"/>
    <property type="match status" value="1"/>
</dbReference>
<feature type="region of interest" description="Disordered" evidence="5">
    <location>
        <begin position="145"/>
        <end position="207"/>
    </location>
</feature>
<comment type="subcellular location">
    <subcellularLocation>
        <location evidence="1">Cytoplasm</location>
        <location evidence="1">P-body</location>
    </subcellularLocation>
</comment>
<evidence type="ECO:0000256" key="4">
    <source>
        <dbReference type="ARBA" id="ARBA00022490"/>
    </source>
</evidence>
<dbReference type="EMBL" id="MCGE01000002">
    <property type="protein sequence ID" value="ORZ24172.1"/>
    <property type="molecule type" value="Genomic_DNA"/>
</dbReference>
<evidence type="ECO:0000256" key="1">
    <source>
        <dbReference type="ARBA" id="ARBA00004201"/>
    </source>
</evidence>
<dbReference type="InterPro" id="IPR025762">
    <property type="entry name" value="DFDF"/>
</dbReference>
<dbReference type="GO" id="GO:0033962">
    <property type="term" value="P:P-body assembly"/>
    <property type="evidence" value="ECO:0007669"/>
    <property type="project" value="TreeGrafter"/>
</dbReference>
<comment type="caution">
    <text evidence="8">The sequence shown here is derived from an EMBL/GenBank/DDBJ whole genome shotgun (WGS) entry which is preliminary data.</text>
</comment>
<dbReference type="GO" id="GO:0000932">
    <property type="term" value="C:P-body"/>
    <property type="evidence" value="ECO:0007669"/>
    <property type="project" value="UniProtKB-SubCell"/>
</dbReference>
<dbReference type="PROSITE" id="PS51385">
    <property type="entry name" value="YJEF_N"/>
    <property type="match status" value="1"/>
</dbReference>
<evidence type="ECO:0000313" key="8">
    <source>
        <dbReference type="EMBL" id="ORZ24172.1"/>
    </source>
</evidence>
<accession>A0A1X2IY29</accession>
<dbReference type="OrthoDB" id="10030313at2759"/>
<dbReference type="SMART" id="SM01199">
    <property type="entry name" value="FDF"/>
    <property type="match status" value="1"/>
</dbReference>
<dbReference type="PROSITE" id="PS51512">
    <property type="entry name" value="DFDF"/>
    <property type="match status" value="1"/>
</dbReference>
<dbReference type="Gene3D" id="2.30.30.100">
    <property type="match status" value="1"/>
</dbReference>
<feature type="compositionally biased region" description="Acidic residues" evidence="5">
    <location>
        <begin position="288"/>
        <end position="302"/>
    </location>
</feature>
<protein>
    <recommendedName>
        <fullName evidence="3">Enhancer of mRNA-decapping protein 3</fullName>
    </recommendedName>
</protein>
<dbReference type="PANTHER" id="PTHR13612">
    <property type="entry name" value="ENHANCER OF MRNA-DECAPPING PROTEIN 3"/>
    <property type="match status" value="1"/>
</dbReference>
<keyword evidence="4" id="KW-0963">Cytoplasm</keyword>
<dbReference type="GO" id="GO:0031087">
    <property type="term" value="P:deadenylation-independent decapping of nuclear-transcribed mRNA"/>
    <property type="evidence" value="ECO:0007669"/>
    <property type="project" value="TreeGrafter"/>
</dbReference>
<dbReference type="GO" id="GO:0003729">
    <property type="term" value="F:mRNA binding"/>
    <property type="evidence" value="ECO:0007669"/>
    <property type="project" value="TreeGrafter"/>
</dbReference>
<name>A0A1X2IY29_9FUNG</name>